<dbReference type="EMBL" id="NFDN01000037">
    <property type="protein sequence ID" value="OTY60504.1"/>
    <property type="molecule type" value="Genomic_DNA"/>
</dbReference>
<evidence type="ECO:0000256" key="1">
    <source>
        <dbReference type="SAM" id="Phobius"/>
    </source>
</evidence>
<name>A0A9X6FB47_BACTU</name>
<organism evidence="2 3">
    <name type="scientific">Bacillus thuringiensis serovar yosoo</name>
    <dbReference type="NCBI Taxonomy" id="180848"/>
    <lineage>
        <taxon>Bacteria</taxon>
        <taxon>Bacillati</taxon>
        <taxon>Bacillota</taxon>
        <taxon>Bacilli</taxon>
        <taxon>Bacillales</taxon>
        <taxon>Bacillaceae</taxon>
        <taxon>Bacillus</taxon>
        <taxon>Bacillus cereus group</taxon>
    </lineage>
</organism>
<sequence>MNAVFRKWKLSLNALNAANKYLDCLVQTQTYLQFLILVIICIITVYIPFPSFTFNYYTF</sequence>
<keyword evidence="1" id="KW-0812">Transmembrane</keyword>
<reference evidence="2 3" key="1">
    <citation type="submission" date="2016-10" db="EMBL/GenBank/DDBJ databases">
        <title>Comparative genomics of Bacillus thuringiensis reveals a path to pathogens against multiple invertebrate hosts.</title>
        <authorList>
            <person name="Zheng J."/>
            <person name="Gao Q."/>
            <person name="Liu H."/>
            <person name="Peng D."/>
            <person name="Ruan L."/>
            <person name="Sun M."/>
        </authorList>
    </citation>
    <scope>NUCLEOTIDE SEQUENCE [LARGE SCALE GENOMIC DNA]</scope>
    <source>
        <strain evidence="2">BGSC 4CA1</strain>
    </source>
</reference>
<dbReference type="Proteomes" id="UP000195129">
    <property type="component" value="Unassembled WGS sequence"/>
</dbReference>
<evidence type="ECO:0000313" key="3">
    <source>
        <dbReference type="Proteomes" id="UP000195129"/>
    </source>
</evidence>
<accession>A0A9X6FB47</accession>
<feature type="transmembrane region" description="Helical" evidence="1">
    <location>
        <begin position="30"/>
        <end position="49"/>
    </location>
</feature>
<evidence type="ECO:0000313" key="2">
    <source>
        <dbReference type="EMBL" id="OTY60504.1"/>
    </source>
</evidence>
<protein>
    <submittedName>
        <fullName evidence="2">Uncharacterized protein</fullName>
    </submittedName>
</protein>
<keyword evidence="1" id="KW-1133">Transmembrane helix</keyword>
<comment type="caution">
    <text evidence="2">The sequence shown here is derived from an EMBL/GenBank/DDBJ whole genome shotgun (WGS) entry which is preliminary data.</text>
</comment>
<dbReference type="AlphaFoldDB" id="A0A9X6FB47"/>
<proteinExistence type="predicted"/>
<keyword evidence="1" id="KW-0472">Membrane</keyword>
<gene>
    <name evidence="2" type="ORF">BK746_07620</name>
</gene>